<sequence length="250" mass="28266">MTLYINELELTVGNQNPFSVIHPWTGPHQVQTASPAQPRPTQPDSIMILNDSLYRSSILSDSQLPLLSPLPATLRFLSSPLFSSLNLERKLALSDFTGRLLLAEGIVYSHCFPSFISIEIHVHRSLETTLAMCKVEICRTLGKLSVKNVISIMCCSVAPLELFWGKMHPPLTIYKHPMCAEIIEAFQKCHSDHPVGKFFGECTELKIKLDRCFRQEVSSKVVKRKKNLEKSRKLRETLQAYRKETAEGAN</sequence>
<organism evidence="6 7">
    <name type="scientific">Vitis vinifera</name>
    <name type="common">Grape</name>
    <dbReference type="NCBI Taxonomy" id="29760"/>
    <lineage>
        <taxon>Eukaryota</taxon>
        <taxon>Viridiplantae</taxon>
        <taxon>Streptophyta</taxon>
        <taxon>Embryophyta</taxon>
        <taxon>Tracheophyta</taxon>
        <taxon>Spermatophyta</taxon>
        <taxon>Magnoliopsida</taxon>
        <taxon>eudicotyledons</taxon>
        <taxon>Gunneridae</taxon>
        <taxon>Pentapetalae</taxon>
        <taxon>rosids</taxon>
        <taxon>Vitales</taxon>
        <taxon>Vitaceae</taxon>
        <taxon>Viteae</taxon>
        <taxon>Vitis</taxon>
    </lineage>
</organism>
<dbReference type="EMBL" id="QGNW01000054">
    <property type="protein sequence ID" value="RVX05769.1"/>
    <property type="molecule type" value="Genomic_DNA"/>
</dbReference>
<gene>
    <name evidence="6" type="ORF">CK203_023765</name>
</gene>
<evidence type="ECO:0000313" key="7">
    <source>
        <dbReference type="Proteomes" id="UP000288805"/>
    </source>
</evidence>
<dbReference type="AlphaFoldDB" id="A0A438J9Y2"/>
<name>A0A438J9Y2_VITVI</name>
<evidence type="ECO:0000256" key="4">
    <source>
        <dbReference type="ARBA" id="ARBA00023157"/>
    </source>
</evidence>
<protein>
    <recommendedName>
        <fullName evidence="5">COX assembly mitochondrial protein 2 homolog</fullName>
    </recommendedName>
</protein>
<dbReference type="InterPro" id="IPR013892">
    <property type="entry name" value="Cyt_c_biogenesis_Cmc1-like"/>
</dbReference>
<comment type="subcellular location">
    <subcellularLocation>
        <location evidence="1">Mitochondrion</location>
    </subcellularLocation>
</comment>
<dbReference type="PROSITE" id="PS51808">
    <property type="entry name" value="CHCH"/>
    <property type="match status" value="1"/>
</dbReference>
<dbReference type="PANTHER" id="PTHR22977">
    <property type="entry name" value="COX ASSEMBLY MITOCHONDRIAL PROTEIN"/>
    <property type="match status" value="1"/>
</dbReference>
<keyword evidence="3" id="KW-0496">Mitochondrion</keyword>
<dbReference type="Pfam" id="PF08583">
    <property type="entry name" value="Cmc1"/>
    <property type="match status" value="1"/>
</dbReference>
<comment type="similarity">
    <text evidence="2">Belongs to the CMC family.</text>
</comment>
<dbReference type="Proteomes" id="UP000288805">
    <property type="component" value="Unassembled WGS sequence"/>
</dbReference>
<accession>A0A438J9Y2</accession>
<evidence type="ECO:0000256" key="2">
    <source>
        <dbReference type="ARBA" id="ARBA00007347"/>
    </source>
</evidence>
<reference evidence="6 7" key="1">
    <citation type="journal article" date="2018" name="PLoS Genet.">
        <title>Population sequencing reveals clonal diversity and ancestral inbreeding in the grapevine cultivar Chardonnay.</title>
        <authorList>
            <person name="Roach M.J."/>
            <person name="Johnson D.L."/>
            <person name="Bohlmann J."/>
            <person name="van Vuuren H.J."/>
            <person name="Jones S.J."/>
            <person name="Pretorius I.S."/>
            <person name="Schmidt S.A."/>
            <person name="Borneman A.R."/>
        </authorList>
    </citation>
    <scope>NUCLEOTIDE SEQUENCE [LARGE SCALE GENOMIC DNA]</scope>
    <source>
        <strain evidence="7">cv. Chardonnay</strain>
        <tissue evidence="6">Leaf</tissue>
    </source>
</reference>
<evidence type="ECO:0000256" key="1">
    <source>
        <dbReference type="ARBA" id="ARBA00004173"/>
    </source>
</evidence>
<keyword evidence="4" id="KW-1015">Disulfide bond</keyword>
<evidence type="ECO:0000256" key="3">
    <source>
        <dbReference type="ARBA" id="ARBA00023128"/>
    </source>
</evidence>
<dbReference type="PANTHER" id="PTHR22977:SF1">
    <property type="entry name" value="COX ASSEMBLY MITOCHONDRIAL PROTEIN 2 HOMOLOG"/>
    <property type="match status" value="1"/>
</dbReference>
<comment type="caution">
    <text evidence="6">The sequence shown here is derived from an EMBL/GenBank/DDBJ whole genome shotgun (WGS) entry which is preliminary data.</text>
</comment>
<proteinExistence type="inferred from homology"/>
<evidence type="ECO:0000313" key="6">
    <source>
        <dbReference type="EMBL" id="RVX05769.1"/>
    </source>
</evidence>
<evidence type="ECO:0000256" key="5">
    <source>
        <dbReference type="ARBA" id="ARBA00040975"/>
    </source>
</evidence>
<dbReference type="GO" id="GO:0005739">
    <property type="term" value="C:mitochondrion"/>
    <property type="evidence" value="ECO:0007669"/>
    <property type="project" value="UniProtKB-SubCell"/>
</dbReference>